<keyword evidence="8" id="KW-1185">Reference proteome</keyword>
<feature type="transmembrane region" description="Helical" evidence="5">
    <location>
        <begin position="439"/>
        <end position="461"/>
    </location>
</feature>
<feature type="transmembrane region" description="Helical" evidence="5">
    <location>
        <begin position="363"/>
        <end position="387"/>
    </location>
</feature>
<dbReference type="InterPro" id="IPR011701">
    <property type="entry name" value="MFS"/>
</dbReference>
<dbReference type="PANTHER" id="PTHR42718">
    <property type="entry name" value="MAJOR FACILITATOR SUPERFAMILY MULTIDRUG TRANSPORTER MFSC"/>
    <property type="match status" value="1"/>
</dbReference>
<protein>
    <submittedName>
        <fullName evidence="7">Drug resistance transporter, EmrB/QacA subfamily</fullName>
    </submittedName>
</protein>
<dbReference type="Proteomes" id="UP000184287">
    <property type="component" value="Unassembled WGS sequence"/>
</dbReference>
<sequence>MEKKNSSNKWLALIIVLTAPMLYVIDIFIINMAIPAIKKGVQATDGEIQLVIAGYLLGSAAFLIIGGRAGDHLGRKKVFFWGMLCFTLTSCLCGLSETALQLNITRFFQGLSSSIMVPQSIAFIQVLFTDPKERAKAIGWYGVTLSIAAIIGQILGGYLVDTHFGIEGWRLIFLINLPVGIVALWAIRKYLTETEREKGRGFDYSGASILTLGLLCLIYPLTEGREKGWPLWSMLMMGSSILVFACFIQDQKRKLLLHKGPLIDISLFKLRTFNIGLLTVLFHFMMHTAFLLMAAVYLQNGLGLSALDCGLYFVLHALLFMGSAMLASRLIVKLGKRVLQIGVAIIMLSFILQILVFKAGVSGVYVILLIGLYGLGNGMVLPSLLTITLESVPEKFAGVAAGVFSTFQQTASALGIGILGGVFYSVIIPGDQHPDYLKAFNYGITANIACLCIVVLMLYLIPERKISGESEGDFAKQHAAESVLP</sequence>
<feature type="domain" description="Major facilitator superfamily (MFS) profile" evidence="6">
    <location>
        <begin position="12"/>
        <end position="465"/>
    </location>
</feature>
<name>A0A1M5AB84_9SPHI</name>
<dbReference type="CDD" id="cd17321">
    <property type="entry name" value="MFS_MMR_MDR_like"/>
    <property type="match status" value="1"/>
</dbReference>
<feature type="transmembrane region" description="Helical" evidence="5">
    <location>
        <begin position="399"/>
        <end position="427"/>
    </location>
</feature>
<evidence type="ECO:0000256" key="4">
    <source>
        <dbReference type="ARBA" id="ARBA00023136"/>
    </source>
</evidence>
<accession>A0A1M5AB84</accession>
<dbReference type="SUPFAM" id="SSF103473">
    <property type="entry name" value="MFS general substrate transporter"/>
    <property type="match status" value="1"/>
</dbReference>
<evidence type="ECO:0000256" key="2">
    <source>
        <dbReference type="ARBA" id="ARBA00022692"/>
    </source>
</evidence>
<feature type="transmembrane region" description="Helical" evidence="5">
    <location>
        <begin position="275"/>
        <end position="298"/>
    </location>
</feature>
<proteinExistence type="predicted"/>
<evidence type="ECO:0000259" key="6">
    <source>
        <dbReference type="PROSITE" id="PS50850"/>
    </source>
</evidence>
<evidence type="ECO:0000256" key="5">
    <source>
        <dbReference type="SAM" id="Phobius"/>
    </source>
</evidence>
<feature type="transmembrane region" description="Helical" evidence="5">
    <location>
        <begin position="78"/>
        <end position="101"/>
    </location>
</feature>
<dbReference type="PANTHER" id="PTHR42718:SF39">
    <property type="entry name" value="ACTINORHODIN TRANSPORTER-RELATED"/>
    <property type="match status" value="1"/>
</dbReference>
<comment type="subcellular location">
    <subcellularLocation>
        <location evidence="1">Membrane</location>
        <topology evidence="1">Multi-pass membrane protein</topology>
    </subcellularLocation>
</comment>
<feature type="transmembrane region" description="Helical" evidence="5">
    <location>
        <begin position="12"/>
        <end position="36"/>
    </location>
</feature>
<feature type="transmembrane region" description="Helical" evidence="5">
    <location>
        <begin position="310"/>
        <end position="331"/>
    </location>
</feature>
<dbReference type="InterPro" id="IPR020846">
    <property type="entry name" value="MFS_dom"/>
</dbReference>
<dbReference type="GO" id="GO:0022857">
    <property type="term" value="F:transmembrane transporter activity"/>
    <property type="evidence" value="ECO:0007669"/>
    <property type="project" value="InterPro"/>
</dbReference>
<dbReference type="EMBL" id="FQUQ01000002">
    <property type="protein sequence ID" value="SHF27357.1"/>
    <property type="molecule type" value="Genomic_DNA"/>
</dbReference>
<feature type="transmembrane region" description="Helical" evidence="5">
    <location>
        <begin position="171"/>
        <end position="191"/>
    </location>
</feature>
<dbReference type="GO" id="GO:0016020">
    <property type="term" value="C:membrane"/>
    <property type="evidence" value="ECO:0007669"/>
    <property type="project" value="UniProtKB-SubCell"/>
</dbReference>
<organism evidence="7 8">
    <name type="scientific">Pedobacter caeni</name>
    <dbReference type="NCBI Taxonomy" id="288992"/>
    <lineage>
        <taxon>Bacteria</taxon>
        <taxon>Pseudomonadati</taxon>
        <taxon>Bacteroidota</taxon>
        <taxon>Sphingobacteriia</taxon>
        <taxon>Sphingobacteriales</taxon>
        <taxon>Sphingobacteriaceae</taxon>
        <taxon>Pedobacter</taxon>
    </lineage>
</organism>
<feature type="transmembrane region" description="Helical" evidence="5">
    <location>
        <begin position="338"/>
        <end position="357"/>
    </location>
</feature>
<reference evidence="8" key="1">
    <citation type="submission" date="2016-11" db="EMBL/GenBank/DDBJ databases">
        <authorList>
            <person name="Varghese N."/>
            <person name="Submissions S."/>
        </authorList>
    </citation>
    <scope>NUCLEOTIDE SEQUENCE [LARGE SCALE GENOMIC DNA]</scope>
    <source>
        <strain evidence="8">DSM 16990</strain>
    </source>
</reference>
<feature type="transmembrane region" description="Helical" evidence="5">
    <location>
        <begin position="48"/>
        <end position="66"/>
    </location>
</feature>
<dbReference type="Pfam" id="PF07690">
    <property type="entry name" value="MFS_1"/>
    <property type="match status" value="1"/>
</dbReference>
<keyword evidence="3 5" id="KW-1133">Transmembrane helix</keyword>
<feature type="transmembrane region" description="Helical" evidence="5">
    <location>
        <begin position="203"/>
        <end position="222"/>
    </location>
</feature>
<dbReference type="Gene3D" id="1.20.1720.10">
    <property type="entry name" value="Multidrug resistance protein D"/>
    <property type="match status" value="2"/>
</dbReference>
<feature type="transmembrane region" description="Helical" evidence="5">
    <location>
        <begin position="228"/>
        <end position="248"/>
    </location>
</feature>
<dbReference type="PROSITE" id="PS50850">
    <property type="entry name" value="MFS"/>
    <property type="match status" value="1"/>
</dbReference>
<feature type="transmembrane region" description="Helical" evidence="5">
    <location>
        <begin position="140"/>
        <end position="159"/>
    </location>
</feature>
<feature type="transmembrane region" description="Helical" evidence="5">
    <location>
        <begin position="107"/>
        <end position="128"/>
    </location>
</feature>
<keyword evidence="4 5" id="KW-0472">Membrane</keyword>
<gene>
    <name evidence="7" type="ORF">SAMN04488522_102664</name>
</gene>
<evidence type="ECO:0000313" key="7">
    <source>
        <dbReference type="EMBL" id="SHF27357.1"/>
    </source>
</evidence>
<evidence type="ECO:0000256" key="1">
    <source>
        <dbReference type="ARBA" id="ARBA00004141"/>
    </source>
</evidence>
<dbReference type="AlphaFoldDB" id="A0A1M5AB84"/>
<dbReference type="InterPro" id="IPR036259">
    <property type="entry name" value="MFS_trans_sf"/>
</dbReference>
<evidence type="ECO:0000313" key="8">
    <source>
        <dbReference type="Proteomes" id="UP000184287"/>
    </source>
</evidence>
<dbReference type="STRING" id="288992.SAMN04488522_102664"/>
<keyword evidence="2 5" id="KW-0812">Transmembrane</keyword>
<evidence type="ECO:0000256" key="3">
    <source>
        <dbReference type="ARBA" id="ARBA00022989"/>
    </source>
</evidence>